<name>A0A1J5RHV3_9ZZZZ</name>
<dbReference type="Pfam" id="PF23981">
    <property type="entry name" value="DUF7305"/>
    <property type="match status" value="1"/>
</dbReference>
<protein>
    <recommendedName>
        <fullName evidence="1">DUF7305 domain-containing protein</fullName>
    </recommendedName>
</protein>
<dbReference type="AlphaFoldDB" id="A0A1J5RHV3"/>
<evidence type="ECO:0000259" key="1">
    <source>
        <dbReference type="Pfam" id="PF23981"/>
    </source>
</evidence>
<accession>A0A1J5RHV3</accession>
<gene>
    <name evidence="2" type="ORF">GALL_230240</name>
</gene>
<feature type="domain" description="DUF7305" evidence="1">
    <location>
        <begin position="280"/>
        <end position="447"/>
    </location>
</feature>
<comment type="caution">
    <text evidence="2">The sequence shown here is derived from an EMBL/GenBank/DDBJ whole genome shotgun (WGS) entry which is preliminary data.</text>
</comment>
<reference evidence="2" key="1">
    <citation type="submission" date="2016-10" db="EMBL/GenBank/DDBJ databases">
        <title>Sequence of Gallionella enrichment culture.</title>
        <authorList>
            <person name="Poehlein A."/>
            <person name="Muehling M."/>
            <person name="Daniel R."/>
        </authorList>
    </citation>
    <scope>NUCLEOTIDE SEQUENCE</scope>
</reference>
<dbReference type="InterPro" id="IPR055729">
    <property type="entry name" value="DUF7305"/>
</dbReference>
<organism evidence="2">
    <name type="scientific">mine drainage metagenome</name>
    <dbReference type="NCBI Taxonomy" id="410659"/>
    <lineage>
        <taxon>unclassified sequences</taxon>
        <taxon>metagenomes</taxon>
        <taxon>ecological metagenomes</taxon>
    </lineage>
</organism>
<sequence>MNGRSQSLSSEKGSILIVALLLCAIIGISLASYIKLGKSVLDEANRSLYANASMNLAEEGLEEALYSLNQQVQNSSYSWTGAGWTISGSDVLRAFTGFTFDQKTTGEVRVRIYNYSSTNPRVVARSTVTLGGTTSPVIEKWVMIQLSKASKFDNGLVAKNSITFSGNNASVDSWNSDPDNNPATPAIPYSSSVAHDAGGIGSISVSVSAVLVNNANIWGYVATGGAAPSVGSNGLIGPFGTPSGTVVASRVSTDFTANFDAVSVPTQTPISIPAITSTTSLPRAGDSPASDGKYYYTAPQIDFNNQTLSIAKRTGDTVSPNVVLILTDTSDSIDIGGGSGEIAIQTGATFSVYAPGDISIAGNGILNGGTTSATANQPIAMQIWGTAPTGSSQNIQIAGNGVLSAVLYAPQGNLKINGNGDVLGSMVANNVSVTGNAAFHYDESLANFGGGNPFRVSLWNELTSATDRAAYASDLSF</sequence>
<proteinExistence type="predicted"/>
<dbReference type="EMBL" id="MLJW01000175">
    <property type="protein sequence ID" value="OIQ95010.1"/>
    <property type="molecule type" value="Genomic_DNA"/>
</dbReference>
<evidence type="ECO:0000313" key="2">
    <source>
        <dbReference type="EMBL" id="OIQ95010.1"/>
    </source>
</evidence>